<reference evidence="11 12" key="1">
    <citation type="submission" date="2015-07" db="EMBL/GenBank/DDBJ databases">
        <title>Isolation and Genomic Characterization of a Novel Halophilic Metal-Reducing Deltaproteobacterium from the Deep Subsurface.</title>
        <authorList>
            <person name="Badalamenti J.P."/>
            <person name="Summers Z.M."/>
            <person name="Gralnick J.A."/>
            <person name="Bond D.R."/>
        </authorList>
    </citation>
    <scope>NUCLEOTIDE SEQUENCE [LARGE SCALE GENOMIC DNA]</scope>
    <source>
        <strain evidence="11 12">WTL</strain>
    </source>
</reference>
<dbReference type="FunFam" id="1.10.540.10:FF:000002">
    <property type="entry name" value="Acyl-CoA dehydrogenase FadE19"/>
    <property type="match status" value="1"/>
</dbReference>
<dbReference type="Proteomes" id="UP000057158">
    <property type="component" value="Chromosome"/>
</dbReference>
<dbReference type="PANTHER" id="PTHR43884">
    <property type="entry name" value="ACYL-COA DEHYDROGENASE"/>
    <property type="match status" value="1"/>
</dbReference>
<keyword evidence="4 7" id="KW-0285">Flavoprotein</keyword>
<dbReference type="RefSeq" id="WP_053551625.1">
    <property type="nucleotide sequence ID" value="NZ_CP010802.1"/>
</dbReference>
<dbReference type="InterPro" id="IPR009075">
    <property type="entry name" value="AcylCo_DH/oxidase_C"/>
</dbReference>
<evidence type="ECO:0000313" key="11">
    <source>
        <dbReference type="EMBL" id="ALC17627.1"/>
    </source>
</evidence>
<dbReference type="SUPFAM" id="SSF56645">
    <property type="entry name" value="Acyl-CoA dehydrogenase NM domain-like"/>
    <property type="match status" value="1"/>
</dbReference>
<protein>
    <submittedName>
        <fullName evidence="11">Butyryl-CoA dehydrogenase</fullName>
    </submittedName>
</protein>
<dbReference type="FunFam" id="2.40.110.10:FF:000002">
    <property type="entry name" value="Acyl-CoA dehydrogenase fadE12"/>
    <property type="match status" value="1"/>
</dbReference>
<comment type="cofactor">
    <cofactor evidence="1 7">
        <name>FAD</name>
        <dbReference type="ChEBI" id="CHEBI:57692"/>
    </cofactor>
</comment>
<dbReference type="InterPro" id="IPR046373">
    <property type="entry name" value="Acyl-CoA_Oxase/DH_mid-dom_sf"/>
</dbReference>
<dbReference type="KEGG" id="des:DSOUD_2897"/>
<sequence>MDFALTEEQLVLRQRVRDFAEAELSPGADRRDSTGEFPREAMEKIGKLGWMGLIFPPEYGGSGSDFLSYTLVVEELSRIDASAAITLLAHNLCASHIFAFGSEEQKRQFLSPLARGEALGAWALTEPGAGSDAAALQAEALPADGGWRMTGNKYLITNGSRAEILVVMASTDPSRRARGICAFIVAGDSPGLRRGKNIDKLGFRASDTAALLLKDVFVPADRLLGEAGSGFSQTMQVLDAGRLGLAAMAVGIARGCLEGSLAYARKRQAFGRPIGDFQAIRGMLADMATEIDAARLLLRRAVYLRDTGEPYTREASMAKLFASETAMRAATRAVQIHGGAGYTRAYPAERYFREAKLCEIGEGTSEIQRMVIARELLKTAKEGV</sequence>
<evidence type="ECO:0000313" key="12">
    <source>
        <dbReference type="Proteomes" id="UP000057158"/>
    </source>
</evidence>
<dbReference type="Pfam" id="PF00441">
    <property type="entry name" value="Acyl-CoA_dh_1"/>
    <property type="match status" value="1"/>
</dbReference>
<dbReference type="FunFam" id="1.20.140.10:FF:000004">
    <property type="entry name" value="Acyl-CoA dehydrogenase FadE25"/>
    <property type="match status" value="1"/>
</dbReference>
<dbReference type="GO" id="GO:0003995">
    <property type="term" value="F:acyl-CoA dehydrogenase activity"/>
    <property type="evidence" value="ECO:0007669"/>
    <property type="project" value="InterPro"/>
</dbReference>
<feature type="domain" description="Acyl-CoA oxidase/dehydrogenase middle" evidence="9">
    <location>
        <begin position="121"/>
        <end position="216"/>
    </location>
</feature>
<dbReference type="InterPro" id="IPR013786">
    <property type="entry name" value="AcylCoA_DH/ox_N"/>
</dbReference>
<dbReference type="PROSITE" id="PS00072">
    <property type="entry name" value="ACYL_COA_DH_1"/>
    <property type="match status" value="1"/>
</dbReference>
<feature type="domain" description="Acyl-CoA dehydrogenase/oxidase C-terminal" evidence="8">
    <location>
        <begin position="228"/>
        <end position="377"/>
    </location>
</feature>
<dbReference type="InterPro" id="IPR006091">
    <property type="entry name" value="Acyl-CoA_Oxase/DH_mid-dom"/>
</dbReference>
<feature type="domain" description="Acyl-CoA dehydrogenase/oxidase N-terminal" evidence="10">
    <location>
        <begin position="6"/>
        <end position="117"/>
    </location>
</feature>
<dbReference type="InterPro" id="IPR037069">
    <property type="entry name" value="AcylCoA_DH/ox_N_sf"/>
</dbReference>
<dbReference type="Pfam" id="PF02770">
    <property type="entry name" value="Acyl-CoA_dh_M"/>
    <property type="match status" value="1"/>
</dbReference>
<evidence type="ECO:0000256" key="2">
    <source>
        <dbReference type="ARBA" id="ARBA00009347"/>
    </source>
</evidence>
<evidence type="ECO:0000259" key="9">
    <source>
        <dbReference type="Pfam" id="PF02770"/>
    </source>
</evidence>
<keyword evidence="12" id="KW-1185">Reference proteome</keyword>
<evidence type="ECO:0000256" key="3">
    <source>
        <dbReference type="ARBA" id="ARBA00011881"/>
    </source>
</evidence>
<evidence type="ECO:0000259" key="8">
    <source>
        <dbReference type="Pfam" id="PF00441"/>
    </source>
</evidence>
<dbReference type="EMBL" id="CP010802">
    <property type="protein sequence ID" value="ALC17627.1"/>
    <property type="molecule type" value="Genomic_DNA"/>
</dbReference>
<evidence type="ECO:0000256" key="7">
    <source>
        <dbReference type="RuleBase" id="RU362125"/>
    </source>
</evidence>
<dbReference type="OrthoDB" id="9765339at2"/>
<dbReference type="Pfam" id="PF02771">
    <property type="entry name" value="Acyl-CoA_dh_N"/>
    <property type="match status" value="1"/>
</dbReference>
<comment type="subunit">
    <text evidence="3">Homotetramer.</text>
</comment>
<keyword evidence="6 7" id="KW-0560">Oxidoreductase</keyword>
<dbReference type="Gene3D" id="1.10.540.10">
    <property type="entry name" value="Acyl-CoA dehydrogenase/oxidase, N-terminal domain"/>
    <property type="match status" value="1"/>
</dbReference>
<dbReference type="Gene3D" id="2.40.110.10">
    <property type="entry name" value="Butyryl-CoA Dehydrogenase, subunit A, domain 2"/>
    <property type="match status" value="1"/>
</dbReference>
<name>A0A0M4D2R6_9BACT</name>
<dbReference type="STRING" id="1603606.DSOUD_2897"/>
<dbReference type="GO" id="GO:0050660">
    <property type="term" value="F:flavin adenine dinucleotide binding"/>
    <property type="evidence" value="ECO:0007669"/>
    <property type="project" value="InterPro"/>
</dbReference>
<evidence type="ECO:0000256" key="5">
    <source>
        <dbReference type="ARBA" id="ARBA00022827"/>
    </source>
</evidence>
<dbReference type="PIRSF" id="PIRSF016578">
    <property type="entry name" value="HsaA"/>
    <property type="match status" value="1"/>
</dbReference>
<evidence type="ECO:0000256" key="1">
    <source>
        <dbReference type="ARBA" id="ARBA00001974"/>
    </source>
</evidence>
<dbReference type="InterPro" id="IPR006089">
    <property type="entry name" value="Acyl-CoA_DH_CS"/>
</dbReference>
<dbReference type="InterPro" id="IPR036250">
    <property type="entry name" value="AcylCo_DH-like_C"/>
</dbReference>
<evidence type="ECO:0000259" key="10">
    <source>
        <dbReference type="Pfam" id="PF02771"/>
    </source>
</evidence>
<dbReference type="PATRIC" id="fig|1603606.3.peg.3122"/>
<keyword evidence="5 7" id="KW-0274">FAD</keyword>
<dbReference type="PANTHER" id="PTHR43884:SF12">
    <property type="entry name" value="ISOVALERYL-COA DEHYDROGENASE, MITOCHONDRIAL-RELATED"/>
    <property type="match status" value="1"/>
</dbReference>
<evidence type="ECO:0000256" key="4">
    <source>
        <dbReference type="ARBA" id="ARBA00022630"/>
    </source>
</evidence>
<accession>A0A0M4D2R6</accession>
<proteinExistence type="inferred from homology"/>
<dbReference type="AlphaFoldDB" id="A0A0M4D2R6"/>
<evidence type="ECO:0000256" key="6">
    <source>
        <dbReference type="ARBA" id="ARBA00023002"/>
    </source>
</evidence>
<comment type="similarity">
    <text evidence="2 7">Belongs to the acyl-CoA dehydrogenase family.</text>
</comment>
<dbReference type="SUPFAM" id="SSF47203">
    <property type="entry name" value="Acyl-CoA dehydrogenase C-terminal domain-like"/>
    <property type="match status" value="1"/>
</dbReference>
<dbReference type="Gene3D" id="1.20.140.10">
    <property type="entry name" value="Butyryl-CoA Dehydrogenase, subunit A, domain 3"/>
    <property type="match status" value="1"/>
</dbReference>
<dbReference type="InterPro" id="IPR009100">
    <property type="entry name" value="AcylCoA_DH/oxidase_NM_dom_sf"/>
</dbReference>
<gene>
    <name evidence="11" type="ORF">DSOUD_2897</name>
</gene>
<organism evidence="11 12">
    <name type="scientific">Desulfuromonas soudanensis</name>
    <dbReference type="NCBI Taxonomy" id="1603606"/>
    <lineage>
        <taxon>Bacteria</taxon>
        <taxon>Pseudomonadati</taxon>
        <taxon>Thermodesulfobacteriota</taxon>
        <taxon>Desulfuromonadia</taxon>
        <taxon>Desulfuromonadales</taxon>
        <taxon>Desulfuromonadaceae</taxon>
        <taxon>Desulfuromonas</taxon>
    </lineage>
</organism>